<keyword evidence="3" id="KW-0812">Transmembrane</keyword>
<evidence type="ECO:0000256" key="2">
    <source>
        <dbReference type="SAM" id="MobiDB-lite"/>
    </source>
</evidence>
<evidence type="ECO:0000256" key="3">
    <source>
        <dbReference type="SAM" id="Phobius"/>
    </source>
</evidence>
<evidence type="ECO:0008006" key="6">
    <source>
        <dbReference type="Google" id="ProtNLM"/>
    </source>
</evidence>
<dbReference type="InterPro" id="IPR053245">
    <property type="entry name" value="MitoProcess-Associated"/>
</dbReference>
<dbReference type="SUPFAM" id="SSF50985">
    <property type="entry name" value="RCC1/BLIP-II"/>
    <property type="match status" value="1"/>
</dbReference>
<dbReference type="GO" id="GO:0034551">
    <property type="term" value="P:mitochondrial respiratory chain complex III assembly"/>
    <property type="evidence" value="ECO:0007669"/>
    <property type="project" value="TreeGrafter"/>
</dbReference>
<dbReference type="PANTHER" id="PTHR47563:SF1">
    <property type="entry name" value="PROTEIN FMP25, MITOCHONDRIAL"/>
    <property type="match status" value="1"/>
</dbReference>
<feature type="repeat" description="RCC1" evidence="1">
    <location>
        <begin position="403"/>
        <end position="464"/>
    </location>
</feature>
<keyword evidence="3" id="KW-1133">Transmembrane helix</keyword>
<evidence type="ECO:0000256" key="1">
    <source>
        <dbReference type="PROSITE-ProRule" id="PRU00235"/>
    </source>
</evidence>
<dbReference type="InterPro" id="IPR000408">
    <property type="entry name" value="Reg_chr_condens"/>
</dbReference>
<name>A0A0H5BY35_CYBJN</name>
<reference evidence="5" key="1">
    <citation type="journal article" date="2015" name="J. Biotechnol.">
        <title>The structure of the Cyberlindnera jadinii genome and its relation to Candida utilis analyzed by the occurrence of single nucleotide polymorphisms.</title>
        <authorList>
            <person name="Rupp O."/>
            <person name="Brinkrolf K."/>
            <person name="Buerth C."/>
            <person name="Kunigo M."/>
            <person name="Schneider J."/>
            <person name="Jaenicke S."/>
            <person name="Goesmann A."/>
            <person name="Puehler A."/>
            <person name="Jaeger K.-E."/>
            <person name="Ernst J.F."/>
        </authorList>
    </citation>
    <scope>NUCLEOTIDE SEQUENCE [LARGE SCALE GENOMIC DNA]</scope>
    <source>
        <strain evidence="5">ATCC 18201 / CBS 1600 / BCRC 20928 / JCM 3617 / NBRC 0987 / NRRL Y-1542</strain>
    </source>
</reference>
<feature type="transmembrane region" description="Helical" evidence="3">
    <location>
        <begin position="104"/>
        <end position="125"/>
    </location>
</feature>
<feature type="compositionally biased region" description="Basic and acidic residues" evidence="2">
    <location>
        <begin position="63"/>
        <end position="77"/>
    </location>
</feature>
<dbReference type="PROSITE" id="PS00626">
    <property type="entry name" value="RCC1_2"/>
    <property type="match status" value="1"/>
</dbReference>
<gene>
    <name evidence="4" type="ORF">BN1211_0196</name>
</gene>
<dbReference type="GO" id="GO:0005743">
    <property type="term" value="C:mitochondrial inner membrane"/>
    <property type="evidence" value="ECO:0007669"/>
    <property type="project" value="TreeGrafter"/>
</dbReference>
<organism evidence="4 5">
    <name type="scientific">Cyberlindnera jadinii (strain ATCC 18201 / CBS 1600 / BCRC 20928 / JCM 3617 / NBRC 0987 / NRRL Y-1542)</name>
    <name type="common">Torula yeast</name>
    <name type="synonym">Candida utilis</name>
    <dbReference type="NCBI Taxonomy" id="983966"/>
    <lineage>
        <taxon>Eukaryota</taxon>
        <taxon>Fungi</taxon>
        <taxon>Dikarya</taxon>
        <taxon>Ascomycota</taxon>
        <taxon>Saccharomycotina</taxon>
        <taxon>Saccharomycetes</taxon>
        <taxon>Phaffomycetales</taxon>
        <taxon>Phaffomycetaceae</taxon>
        <taxon>Cyberlindnera</taxon>
    </lineage>
</organism>
<accession>A0A0H5BY35</accession>
<evidence type="ECO:0000313" key="5">
    <source>
        <dbReference type="Proteomes" id="UP000038830"/>
    </source>
</evidence>
<dbReference type="PANTHER" id="PTHR47563">
    <property type="entry name" value="PROTEIN FMP25, MITOCHONDRIAL"/>
    <property type="match status" value="1"/>
</dbReference>
<proteinExistence type="predicted"/>
<feature type="region of interest" description="Disordered" evidence="2">
    <location>
        <begin position="63"/>
        <end position="90"/>
    </location>
</feature>
<sequence length="622" mass="69791">MVAMLVRGARDTVLVAAQRMSAQRVGAQRRWLSQAVAARSKRRLTEYEYDDAEMLRSRLDTEPYYAKRDKEQQRDQDPGYDDEAQGASSPDELRRFRRIEIIKGLAAGVATIGGLMGGYSLYANWPRLQAWWYNTGELGFDSGEPGKKRKRGVELPVLTNQNDSSVPGLYLWGDNTEYITSMNKNAVDVRFPMRHDWFDGKYLSCVELGDTSALAIDTHGDLIQWGRGFNGGSTPEVTIRGEGLRSAKFSNGIIYALNKHNEVLIIPESKENQASLAGLQSRNWLLQKVEKPFTKLSLTGFDKGETVRSFDVGKSHLVLITDKGRAFTCATGFEQLSKSFGQFGIPQFSHLKTPPKPNKLYEIVLLNQVVHYNSKNKIDHVENRVIEKVACGNNHTMALDSNGELFTFGQNTYGQLAHPVSYETEHISYPKKVDILNKHVKRAMFPEVLDIHAGGDTSFCEVKPVHMYQLVKGSTSQRPQVDDESFVVGFGTALKGQIGNGLFIHAQFDPVRLKELEKFQDFNEATGEMDRIHIKEWSSGEEHSFVKLDNSDVLYWGANDYGQLGTGKKNRIPKPTSPPSLIEPSFTADTYKDLTFANRLQLSENQHIVAGAKASAIYYTPK</sequence>
<dbReference type="Proteomes" id="UP000038830">
    <property type="component" value="Unassembled WGS sequence"/>
</dbReference>
<dbReference type="PROSITE" id="PS50012">
    <property type="entry name" value="RCC1_3"/>
    <property type="match status" value="1"/>
</dbReference>
<protein>
    <recommendedName>
        <fullName evidence="6">RCC1/BLIP-II protein</fullName>
    </recommendedName>
</protein>
<dbReference type="AlphaFoldDB" id="A0A0H5BY35"/>
<evidence type="ECO:0000313" key="4">
    <source>
        <dbReference type="EMBL" id="CEP20363.1"/>
    </source>
</evidence>
<dbReference type="Gene3D" id="2.130.10.30">
    <property type="entry name" value="Regulator of chromosome condensation 1/beta-lactamase-inhibitor protein II"/>
    <property type="match status" value="1"/>
</dbReference>
<dbReference type="EMBL" id="CDQK01000001">
    <property type="protein sequence ID" value="CEP20363.1"/>
    <property type="molecule type" value="Genomic_DNA"/>
</dbReference>
<dbReference type="Pfam" id="PF13540">
    <property type="entry name" value="RCC1_2"/>
    <property type="match status" value="1"/>
</dbReference>
<keyword evidence="3" id="KW-0472">Membrane</keyword>
<dbReference type="InterPro" id="IPR009091">
    <property type="entry name" value="RCC1/BLIP-II"/>
</dbReference>
<dbReference type="Pfam" id="PF00415">
    <property type="entry name" value="RCC1"/>
    <property type="match status" value="1"/>
</dbReference>